<evidence type="ECO:0000313" key="2">
    <source>
        <dbReference type="EMBL" id="BBX88761.1"/>
    </source>
</evidence>
<dbReference type="Proteomes" id="UP000466683">
    <property type="component" value="Chromosome"/>
</dbReference>
<feature type="compositionally biased region" description="Basic and acidic residues" evidence="1">
    <location>
        <begin position="50"/>
        <end position="67"/>
    </location>
</feature>
<protein>
    <submittedName>
        <fullName evidence="2">Uncharacterized protein</fullName>
    </submittedName>
</protein>
<feature type="region of interest" description="Disordered" evidence="1">
    <location>
        <begin position="233"/>
        <end position="257"/>
    </location>
</feature>
<proteinExistence type="predicted"/>
<accession>A0ABM7IPQ8</accession>
<reference evidence="2 3" key="1">
    <citation type="journal article" date="2019" name="Emerg. Microbes Infect.">
        <title>Comprehensive subspecies identification of 175 nontuberculous mycobacteria species based on 7547 genomic profiles.</title>
        <authorList>
            <person name="Matsumoto Y."/>
            <person name="Kinjo T."/>
            <person name="Motooka D."/>
            <person name="Nabeya D."/>
            <person name="Jung N."/>
            <person name="Uechi K."/>
            <person name="Horii T."/>
            <person name="Iida T."/>
            <person name="Fujita J."/>
            <person name="Nakamura S."/>
        </authorList>
    </citation>
    <scope>NUCLEOTIDE SEQUENCE [LARGE SCALE GENOMIC DNA]</scope>
    <source>
        <strain evidence="2 3">JCM 15653</strain>
    </source>
</reference>
<evidence type="ECO:0000256" key="1">
    <source>
        <dbReference type="SAM" id="MobiDB-lite"/>
    </source>
</evidence>
<feature type="region of interest" description="Disordered" evidence="1">
    <location>
        <begin position="47"/>
        <end position="67"/>
    </location>
</feature>
<keyword evidence="3" id="KW-1185">Reference proteome</keyword>
<gene>
    <name evidence="2" type="ORF">MBOE_04100</name>
</gene>
<evidence type="ECO:0000313" key="3">
    <source>
        <dbReference type="Proteomes" id="UP000466683"/>
    </source>
</evidence>
<organism evidence="2 3">
    <name type="scientific">Mycolicibacterium boenickei</name>
    <dbReference type="NCBI Taxonomy" id="146017"/>
    <lineage>
        <taxon>Bacteria</taxon>
        <taxon>Bacillati</taxon>
        <taxon>Actinomycetota</taxon>
        <taxon>Actinomycetes</taxon>
        <taxon>Mycobacteriales</taxon>
        <taxon>Mycobacteriaceae</taxon>
        <taxon>Mycolicibacterium</taxon>
    </lineage>
</organism>
<sequence length="257" mass="27801">MRRSGQQMDPVSPRVADHRRLQFLDGRCGKVCAPVLHALRSELRQQQARPHAELEHPLRPQREDPVHGGRTPLLHLLERDRIVGVAAVPSPEIVAELDRVEIGVIELVVDALPLVDNVGVVVGAAGLLEGDVADQVIDTGAAPMHGRGRACDLRAGKQGVLDLAQFQSLPSQLDLGIGAPQVFQATRSGPAHEVAGAIQPRPRCAKGVGHEPIRRQVGPADVAPGHRWAGQVQLTHDSDRSGIQPRIEYERVGPRNR</sequence>
<feature type="compositionally biased region" description="Basic and acidic residues" evidence="1">
    <location>
        <begin position="247"/>
        <end position="257"/>
    </location>
</feature>
<dbReference type="EMBL" id="AP022579">
    <property type="protein sequence ID" value="BBX88761.1"/>
    <property type="molecule type" value="Genomic_DNA"/>
</dbReference>
<name>A0ABM7IPQ8_9MYCO</name>